<evidence type="ECO:0000256" key="1">
    <source>
        <dbReference type="SAM" id="MobiDB-lite"/>
    </source>
</evidence>
<dbReference type="Proteomes" id="UP000094236">
    <property type="component" value="Unassembled WGS sequence"/>
</dbReference>
<feature type="region of interest" description="Disordered" evidence="1">
    <location>
        <begin position="400"/>
        <end position="441"/>
    </location>
</feature>
<sequence length="720" mass="80764">MGLRSCSYSSDEEGDSSIHGFTSRRNHKRVRISEDRSSTYSPPSYTSAARRFNNVENGGSSRFTSNYPTSFTRESNNNSFDDDMASDILTSLGSHREGNIGRDRRGNNSAIGNSGNNDGVAAPHTSSVILSPDQIEDQIQDDDEDSSIMDSEDNFNAHELYPVSSDPQLLPSTLRPPPPTAASVRREPYPLTRRNAIYRPHHARSSSALSLSLSLDQQNHQNQPQQIQNQPQQQAQEQQDRRRRRLGNNAVPLGALLNPADNTNTNESSNSINSNDSVEGTHLSTEDRRNRPVSRGDSTDDPNGDVSSNDNISVLSTADSTGNGNNNNNNNNNNTHRVRFVDNERYITSPTDLMRNDNVSSSNSAPMNTTGATNSNNTASTVLPPIHPDMFRIDNNNNRTNNSDNSSNAFNMDEINRNGTSGSRLNGLMRSGRSLSRGAGRRRIWRSSRFNSSTHPQDILNELLRDTIDSETILRRRQRDYNNTHGSNSNNNSSRSPMFPSLSNNSNYMMRPIRFHDPFTSPPYSDSAAGSNASSFHHHRNNNNNNTGDFNTARTMSGTNEESSTSLPSTDVQAGSVSANDGIGAFDEYLTLSMRRLANTFHNSVRNFQNLHRDESYNPERGFHYSHSNNSNAMLDEEDEDDFMTSRIDPRYFDRFSGLEELQPRNEADLLKLARERSILKYGRFMADGVVPSSFRHKARNDRNRDTTDERERKRQKRNF</sequence>
<accession>A0A1E4TXB8</accession>
<organism evidence="2 3">
    <name type="scientific">Pachysolen tannophilus NRRL Y-2460</name>
    <dbReference type="NCBI Taxonomy" id="669874"/>
    <lineage>
        <taxon>Eukaryota</taxon>
        <taxon>Fungi</taxon>
        <taxon>Dikarya</taxon>
        <taxon>Ascomycota</taxon>
        <taxon>Saccharomycotina</taxon>
        <taxon>Pichiomycetes</taxon>
        <taxon>Pachysolenaceae</taxon>
        <taxon>Pachysolen</taxon>
    </lineage>
</organism>
<proteinExistence type="predicted"/>
<feature type="region of interest" description="Disordered" evidence="1">
    <location>
        <begin position="351"/>
        <end position="381"/>
    </location>
</feature>
<dbReference type="AlphaFoldDB" id="A0A1E4TXB8"/>
<feature type="compositionally biased region" description="Low complexity" evidence="1">
    <location>
        <begin position="38"/>
        <end position="49"/>
    </location>
</feature>
<feature type="compositionally biased region" description="Polar residues" evidence="1">
    <location>
        <begin position="351"/>
        <end position="367"/>
    </location>
</feature>
<feature type="compositionally biased region" description="Polar residues" evidence="1">
    <location>
        <begin position="54"/>
        <end position="79"/>
    </location>
</feature>
<feature type="compositionally biased region" description="Low complexity" evidence="1">
    <location>
        <begin position="261"/>
        <end position="277"/>
    </location>
</feature>
<evidence type="ECO:0000313" key="3">
    <source>
        <dbReference type="Proteomes" id="UP000094236"/>
    </source>
</evidence>
<feature type="compositionally biased region" description="Polar residues" evidence="1">
    <location>
        <begin position="547"/>
        <end position="575"/>
    </location>
</feature>
<feature type="region of interest" description="Disordered" evidence="1">
    <location>
        <begin position="1"/>
        <end position="124"/>
    </location>
</feature>
<feature type="compositionally biased region" description="Low complexity" evidence="1">
    <location>
        <begin position="368"/>
        <end position="381"/>
    </location>
</feature>
<reference evidence="3" key="1">
    <citation type="submission" date="2016-05" db="EMBL/GenBank/DDBJ databases">
        <title>Comparative genomics of biotechnologically important yeasts.</title>
        <authorList>
            <consortium name="DOE Joint Genome Institute"/>
            <person name="Riley R."/>
            <person name="Haridas S."/>
            <person name="Wolfe K.H."/>
            <person name="Lopes M.R."/>
            <person name="Hittinger C.T."/>
            <person name="Goker M."/>
            <person name="Salamov A."/>
            <person name="Wisecaver J."/>
            <person name="Long T.M."/>
            <person name="Aerts A.L."/>
            <person name="Barry K."/>
            <person name="Choi C."/>
            <person name="Clum A."/>
            <person name="Coughlan A.Y."/>
            <person name="Deshpande S."/>
            <person name="Douglass A.P."/>
            <person name="Hanson S.J."/>
            <person name="Klenk H.-P."/>
            <person name="Labutti K."/>
            <person name="Lapidus A."/>
            <person name="Lindquist E."/>
            <person name="Lipzen A."/>
            <person name="Meier-Kolthoff J.P."/>
            <person name="Ohm R.A."/>
            <person name="Otillar R.P."/>
            <person name="Pangilinan J."/>
            <person name="Peng Y."/>
            <person name="Rokas A."/>
            <person name="Rosa C.A."/>
            <person name="Scheuner C."/>
            <person name="Sibirny A.A."/>
            <person name="Slot J.C."/>
            <person name="Stielow J.B."/>
            <person name="Sun H."/>
            <person name="Kurtzman C.P."/>
            <person name="Blackwell M."/>
            <person name="Grigoriev I.V."/>
            <person name="Jeffries T.W."/>
        </authorList>
    </citation>
    <scope>NUCLEOTIDE SEQUENCE [LARGE SCALE GENOMIC DNA]</scope>
    <source>
        <strain evidence="3">NRRL Y-2460</strain>
    </source>
</reference>
<feature type="compositionally biased region" description="Low complexity" evidence="1">
    <location>
        <begin position="322"/>
        <end position="334"/>
    </location>
</feature>
<name>A0A1E4TXB8_PACTA</name>
<feature type="compositionally biased region" description="Low complexity" evidence="1">
    <location>
        <begin position="421"/>
        <end position="438"/>
    </location>
</feature>
<feature type="compositionally biased region" description="Low complexity" evidence="1">
    <location>
        <begin position="107"/>
        <end position="119"/>
    </location>
</feature>
<feature type="compositionally biased region" description="Basic and acidic residues" evidence="1">
    <location>
        <begin position="94"/>
        <end position="106"/>
    </location>
</feature>
<feature type="compositionally biased region" description="Polar residues" evidence="1">
    <location>
        <begin position="522"/>
        <end position="535"/>
    </location>
</feature>
<feature type="region of interest" description="Disordered" evidence="1">
    <location>
        <begin position="520"/>
        <end position="575"/>
    </location>
</feature>
<feature type="compositionally biased region" description="Polar residues" evidence="1">
    <location>
        <begin position="305"/>
        <end position="321"/>
    </location>
</feature>
<evidence type="ECO:0000313" key="2">
    <source>
        <dbReference type="EMBL" id="ODV96371.1"/>
    </source>
</evidence>
<gene>
    <name evidence="2" type="ORF">PACTADRAFT_49729</name>
</gene>
<feature type="region of interest" description="Disordered" evidence="1">
    <location>
        <begin position="162"/>
        <end position="338"/>
    </location>
</feature>
<feature type="compositionally biased region" description="Basic and acidic residues" evidence="1">
    <location>
        <begin position="701"/>
        <end position="713"/>
    </location>
</feature>
<feature type="compositionally biased region" description="Low complexity" evidence="1">
    <location>
        <begin position="205"/>
        <end position="237"/>
    </location>
</feature>
<dbReference type="EMBL" id="KV454013">
    <property type="protein sequence ID" value="ODV96371.1"/>
    <property type="molecule type" value="Genomic_DNA"/>
</dbReference>
<feature type="region of interest" description="Disordered" evidence="1">
    <location>
        <begin position="695"/>
        <end position="720"/>
    </location>
</feature>
<keyword evidence="3" id="KW-1185">Reference proteome</keyword>
<protein>
    <submittedName>
        <fullName evidence="2">Uncharacterized protein</fullName>
    </submittedName>
</protein>
<feature type="region of interest" description="Disordered" evidence="1">
    <location>
        <begin position="475"/>
        <end position="505"/>
    </location>
</feature>